<feature type="chain" id="PRO_5043840207" evidence="1">
    <location>
        <begin position="24"/>
        <end position="143"/>
    </location>
</feature>
<feature type="signal peptide" evidence="1">
    <location>
        <begin position="1"/>
        <end position="23"/>
    </location>
</feature>
<evidence type="ECO:0000256" key="1">
    <source>
        <dbReference type="SAM" id="SignalP"/>
    </source>
</evidence>
<dbReference type="EMBL" id="CP157483">
    <property type="protein sequence ID" value="XBO44839.1"/>
    <property type="molecule type" value="Genomic_DNA"/>
</dbReference>
<accession>A0AAU7JXK0</accession>
<sequence length="143" mass="15385">MQARTKKRLVAATFAFGIAGASAVGSATSAAAATSSYVGCSTHYAGLSKYRQAYATWTSTSTTLGPTKFYVNGTNDGSPYLFSSSLTVQVWTKQGGYYTASAYSSKTIPGRWGTIQWTDKVYKKDSAGVYHYLDTVTCKTWQS</sequence>
<organism evidence="2">
    <name type="scientific">Pedococcus sp. KACC 23699</name>
    <dbReference type="NCBI Taxonomy" id="3149228"/>
    <lineage>
        <taxon>Bacteria</taxon>
        <taxon>Bacillati</taxon>
        <taxon>Actinomycetota</taxon>
        <taxon>Actinomycetes</taxon>
        <taxon>Micrococcales</taxon>
        <taxon>Intrasporangiaceae</taxon>
        <taxon>Pedococcus</taxon>
    </lineage>
</organism>
<dbReference type="AlphaFoldDB" id="A0AAU7JXK0"/>
<dbReference type="RefSeq" id="WP_406832322.1">
    <property type="nucleotide sequence ID" value="NZ_CP157483.1"/>
</dbReference>
<proteinExistence type="predicted"/>
<name>A0AAU7JXK0_9MICO</name>
<reference evidence="2" key="1">
    <citation type="submission" date="2024-05" db="EMBL/GenBank/DDBJ databases">
        <authorList>
            <person name="Kim S."/>
            <person name="Heo J."/>
            <person name="Choi H."/>
            <person name="Choi Y."/>
            <person name="Kwon S.-W."/>
            <person name="Kim Y."/>
        </authorList>
    </citation>
    <scope>NUCLEOTIDE SEQUENCE</scope>
    <source>
        <strain evidence="2">KACC 23699</strain>
    </source>
</reference>
<gene>
    <name evidence="2" type="ORF">ABEG17_05720</name>
</gene>
<protein>
    <submittedName>
        <fullName evidence="2">Uncharacterized protein</fullName>
    </submittedName>
</protein>
<evidence type="ECO:0000313" key="2">
    <source>
        <dbReference type="EMBL" id="XBO44839.1"/>
    </source>
</evidence>
<keyword evidence="1" id="KW-0732">Signal</keyword>